<dbReference type="EMBL" id="JAUEHU010000006">
    <property type="protein sequence ID" value="MDN0087426.1"/>
    <property type="molecule type" value="Genomic_DNA"/>
</dbReference>
<name>A0AAW7JY59_9GAMM</name>
<dbReference type="AlphaFoldDB" id="A0AAW7JY59"/>
<evidence type="ECO:0000313" key="3">
    <source>
        <dbReference type="EMBL" id="MDN0087426.1"/>
    </source>
</evidence>
<evidence type="ECO:0000313" key="5">
    <source>
        <dbReference type="Proteomes" id="UP001167864"/>
    </source>
</evidence>
<proteinExistence type="predicted"/>
<dbReference type="EMBL" id="CPYD01000006">
    <property type="protein sequence ID" value="CNE60215.1"/>
    <property type="molecule type" value="Genomic_DNA"/>
</dbReference>
<dbReference type="InterPro" id="IPR038765">
    <property type="entry name" value="Papain-like_cys_pep_sf"/>
</dbReference>
<dbReference type="Gene3D" id="3.90.1720.10">
    <property type="entry name" value="endopeptidase domain like (from Nostoc punctiforme)"/>
    <property type="match status" value="1"/>
</dbReference>
<feature type="signal peptide" evidence="1">
    <location>
        <begin position="1"/>
        <end position="19"/>
    </location>
</feature>
<dbReference type="Proteomes" id="UP001167864">
    <property type="component" value="Unassembled WGS sequence"/>
</dbReference>
<comment type="caution">
    <text evidence="3">The sequence shown here is derived from an EMBL/GenBank/DDBJ whole genome shotgun (WGS) entry which is preliminary data.</text>
</comment>
<evidence type="ECO:0000256" key="1">
    <source>
        <dbReference type="SAM" id="SignalP"/>
    </source>
</evidence>
<dbReference type="Proteomes" id="UP000040578">
    <property type="component" value="Unassembled WGS sequence"/>
</dbReference>
<feature type="chain" id="PRO_5043790325" evidence="1">
    <location>
        <begin position="20"/>
        <end position="196"/>
    </location>
</feature>
<dbReference type="SUPFAM" id="SSF54001">
    <property type="entry name" value="Cysteine proteinases"/>
    <property type="match status" value="1"/>
</dbReference>
<reference evidence="3" key="2">
    <citation type="submission" date="2023-06" db="EMBL/GenBank/DDBJ databases">
        <authorList>
            <person name="Polev D.E."/>
            <person name="Saitova A.T."/>
            <person name="Bogumilchik E.A."/>
            <person name="Kokorina G.I."/>
            <person name="Voskresenskaia E.A."/>
        </authorList>
    </citation>
    <scope>NUCLEOTIDE SEQUENCE</scope>
    <source>
        <strain evidence="3">2145 StPb PI</strain>
    </source>
</reference>
<dbReference type="NCBIfam" id="NF007458">
    <property type="entry name" value="PRK10030.1"/>
    <property type="match status" value="1"/>
</dbReference>
<reference evidence="2 4" key="1">
    <citation type="submission" date="2015-03" db="EMBL/GenBank/DDBJ databases">
        <authorList>
            <consortium name="Pathogen Informatics"/>
            <person name="Murphy D."/>
        </authorList>
    </citation>
    <scope>NUCLEOTIDE SEQUENCE [LARGE SCALE GENOMIC DNA]</scope>
    <source>
        <strain evidence="4">type strain: CIP110231</strain>
        <strain evidence="2">Type strain: CIP110231</strain>
    </source>
</reference>
<keyword evidence="1" id="KW-0732">Signal</keyword>
<protein>
    <submittedName>
        <fullName evidence="2">Uncharacterized distant relative of cell wall-associated hydrolases</fullName>
    </submittedName>
    <submittedName>
        <fullName evidence="3">YiiX family permuted papain-like enzyme</fullName>
    </submittedName>
</protein>
<dbReference type="Pfam" id="PF05708">
    <property type="entry name" value="Peptidase_C92"/>
    <property type="match status" value="1"/>
</dbReference>
<evidence type="ECO:0000313" key="2">
    <source>
        <dbReference type="EMBL" id="CNE60215.1"/>
    </source>
</evidence>
<sequence length="196" mass="22324">MIKLAFVLLGCFFSALAFAYQPQEGDIIFHSSTSSQSQAIQFATGSRYSHMGIVLFKQGKPYVYEAVATVRYTPLDRWIKRGARGQYRVKRLKTPLTAAQIRQLHAQGKAFQNKPYDLTFDWSNERMYCSELVWKMYQRATGLEIGQLQKVREFNLTAPAVQQKIKERYGKNVPLDAPVISPVAMLNSPLLKTVPL</sequence>
<keyword evidence="2" id="KW-0378">Hydrolase</keyword>
<accession>A0AAW7JY59</accession>
<evidence type="ECO:0000313" key="4">
    <source>
        <dbReference type="Proteomes" id="UP000040578"/>
    </source>
</evidence>
<dbReference type="InterPro" id="IPR024453">
    <property type="entry name" value="Peptidase_C92"/>
</dbReference>
<dbReference type="GO" id="GO:0016787">
    <property type="term" value="F:hydrolase activity"/>
    <property type="evidence" value="ECO:0007669"/>
    <property type="project" value="UniProtKB-KW"/>
</dbReference>
<keyword evidence="4" id="KW-1185">Reference proteome</keyword>
<gene>
    <name evidence="2" type="ORF">ERS137967_02022</name>
    <name evidence="3" type="ORF">QVN42_08465</name>
</gene>
<organism evidence="3 5">
    <name type="scientific">Yersinia nurmii</name>
    <dbReference type="NCBI Taxonomy" id="685706"/>
    <lineage>
        <taxon>Bacteria</taxon>
        <taxon>Pseudomonadati</taxon>
        <taxon>Pseudomonadota</taxon>
        <taxon>Gammaproteobacteria</taxon>
        <taxon>Enterobacterales</taxon>
        <taxon>Yersiniaceae</taxon>
        <taxon>Yersinia</taxon>
    </lineage>
</organism>